<accession>A0A1J1LMC1</accession>
<dbReference type="PANTHER" id="PTHR39338">
    <property type="entry name" value="BLL5662 PROTEIN-RELATED"/>
    <property type="match status" value="1"/>
</dbReference>
<dbReference type="STRING" id="671072.PL9214520219"/>
<protein>
    <recommendedName>
        <fullName evidence="3">VWA containing CoxE family protein</fullName>
    </recommendedName>
</protein>
<dbReference type="PANTHER" id="PTHR39338:SF7">
    <property type="entry name" value="BLL6692 PROTEIN"/>
    <property type="match status" value="1"/>
</dbReference>
<dbReference type="OrthoDB" id="9764216at2"/>
<dbReference type="Proteomes" id="UP000184315">
    <property type="component" value="Unassembled WGS sequence"/>
</dbReference>
<evidence type="ECO:0000313" key="2">
    <source>
        <dbReference type="Proteomes" id="UP000184315"/>
    </source>
</evidence>
<dbReference type="AlphaFoldDB" id="A0A1J1LMC1"/>
<gene>
    <name evidence="1" type="ORF">PL9214520219</name>
</gene>
<sequence length="683" mass="78619">MSELPLYELFSQLREAGFSLGIDEYQLLIESLKRGFGVENLSALKRLCQTLWVKSDEQQRIFNDCFDSLILDWKNQSVKRISGKVSDSPLSAVEISSPTHITPIEQPQRLPAESILESFDQHQNIDCSKENDIQQLANREIAENSVPVSANLTELPITAILDIEDEVQVVAAVKTHYFKVSDYLPVSRQQMKKTWRNLRQLKREGRPEELNLEATVDQIIRQGVYLEPVLQPKRVNQIQLLLLIDHRGAMIPFEALTERLQETLLPGKNLSKINLYYFEQYPNEHLYRDPYHRQGERISAIVSQLNPQKTVVLIISDAGAGRRSKNRQQLAEIQTFLHQLVPGIALSDFTGVDASIVQEGQNQQPRVRQIVWLNPLPEYQWWGTLAEKIANIVPMFELSYQGLQDAIRVLRGEKVKRYQHKHIAIQANRKELKSSRVDPNENITKTRIKYFYETYGQSHLYFAYHAAFPLTLTPDLAYCLWKNFTLDCQNNPLDIPWEAVANLLLSSLCKSVDDGLYRIDPEVRNELLMQLKNDEHFRIERFYQLSDFLLTYVEKKLQPSLNPIQQDLAKSQRWLALSYARNPQPAAQEIAQALSAAYENKTEQMWLISVVESLAEPLIDNGFEPLLTYGRSIKKYNQSNSQEKLEVARELNRQAPIVVEGISLPVPELPTPEPDVDLPENLQ</sequence>
<dbReference type="EMBL" id="CZDF01000158">
    <property type="protein sequence ID" value="CUR33680.1"/>
    <property type="molecule type" value="Genomic_DNA"/>
</dbReference>
<name>A0A1J1LMC1_9CYAN</name>
<proteinExistence type="predicted"/>
<evidence type="ECO:0008006" key="3">
    <source>
        <dbReference type="Google" id="ProtNLM"/>
    </source>
</evidence>
<keyword evidence="2" id="KW-1185">Reference proteome</keyword>
<evidence type="ECO:0000313" key="1">
    <source>
        <dbReference type="EMBL" id="CUR33680.1"/>
    </source>
</evidence>
<dbReference type="RefSeq" id="WP_072720291.1">
    <property type="nucleotide sequence ID" value="NZ_LN889803.1"/>
</dbReference>
<organism evidence="1 2">
    <name type="scientific">Planktothrix tepida PCC 9214</name>
    <dbReference type="NCBI Taxonomy" id="671072"/>
    <lineage>
        <taxon>Bacteria</taxon>
        <taxon>Bacillati</taxon>
        <taxon>Cyanobacteriota</taxon>
        <taxon>Cyanophyceae</taxon>
        <taxon>Oscillatoriophycideae</taxon>
        <taxon>Oscillatoriales</taxon>
        <taxon>Microcoleaceae</taxon>
        <taxon>Planktothrix</taxon>
    </lineage>
</organism>
<reference evidence="2" key="1">
    <citation type="submission" date="2015-10" db="EMBL/GenBank/DDBJ databases">
        <authorList>
            <person name="Regsiter A."/>
            <person name="william w."/>
        </authorList>
    </citation>
    <scope>NUCLEOTIDE SEQUENCE [LARGE SCALE GENOMIC DNA]</scope>
</reference>